<dbReference type="OrthoDB" id="10399175at2759"/>
<dbReference type="VEuPathDB" id="FungiDB:P168DRAFT_13751"/>
<dbReference type="EMBL" id="MSFM01000001">
    <property type="protein sequence ID" value="PKY08314.1"/>
    <property type="molecule type" value="Genomic_DNA"/>
</dbReference>
<accession>A0A2I1DEM0</accession>
<protein>
    <submittedName>
        <fullName evidence="1">Uncharacterized protein</fullName>
    </submittedName>
</protein>
<comment type="caution">
    <text evidence="1">The sequence shown here is derived from an EMBL/GenBank/DDBJ whole genome shotgun (WGS) entry which is preliminary data.</text>
</comment>
<dbReference type="AlphaFoldDB" id="A0A2I1DEM0"/>
<gene>
    <name evidence="1" type="ORF">P168DRAFT_13751</name>
</gene>
<sequence>MVKLVLSKLSICTKLPNQPGQSWPTRKTGVCLSCAGGVSFFVSVYVRVSFAFYLDLSTAEENDNGNEIVPGSGGRVCDKKRQVLIRDEGVLTYKPVWKQGGYHQKLIEAEREEKKKR</sequence>
<keyword evidence="2" id="KW-1185">Reference proteome</keyword>
<reference evidence="1" key="1">
    <citation type="submission" date="2016-12" db="EMBL/GenBank/DDBJ databases">
        <title>The genomes of Aspergillus section Nigri reveals drivers in fungal speciation.</title>
        <authorList>
            <consortium name="DOE Joint Genome Institute"/>
            <person name="Vesth T.C."/>
            <person name="Nybo J."/>
            <person name="Theobald S."/>
            <person name="Brandl J."/>
            <person name="Frisvad J.C."/>
            <person name="Nielsen K.F."/>
            <person name="Lyhne E.K."/>
            <person name="Kogle M.E."/>
            <person name="Kuo A."/>
            <person name="Riley R."/>
            <person name="Clum A."/>
            <person name="Nolan M."/>
            <person name="Lipzen A."/>
            <person name="Salamov A."/>
            <person name="Henrissat B."/>
            <person name="Wiebenga A."/>
            <person name="De vries R.P."/>
            <person name="Grigoriev I.V."/>
            <person name="Mortensen U.H."/>
            <person name="Andersen M.R."/>
            <person name="Baker S.E."/>
        </authorList>
    </citation>
    <scope>NUCLEOTIDE SEQUENCE</scope>
    <source>
        <strain evidence="1">IBT 28561</strain>
    </source>
</reference>
<organism evidence="1 2">
    <name type="scientific">Aspergillus campestris (strain IBT 28561)</name>
    <dbReference type="NCBI Taxonomy" id="1392248"/>
    <lineage>
        <taxon>Eukaryota</taxon>
        <taxon>Fungi</taxon>
        <taxon>Dikarya</taxon>
        <taxon>Ascomycota</taxon>
        <taxon>Pezizomycotina</taxon>
        <taxon>Eurotiomycetes</taxon>
        <taxon>Eurotiomycetidae</taxon>
        <taxon>Eurotiales</taxon>
        <taxon>Aspergillaceae</taxon>
        <taxon>Aspergillus</taxon>
        <taxon>Aspergillus subgen. Circumdati</taxon>
    </lineage>
</organism>
<dbReference type="Proteomes" id="UP000234254">
    <property type="component" value="Unassembled WGS sequence"/>
</dbReference>
<evidence type="ECO:0000313" key="2">
    <source>
        <dbReference type="Proteomes" id="UP000234254"/>
    </source>
</evidence>
<proteinExistence type="predicted"/>
<name>A0A2I1DEM0_ASPC2</name>
<evidence type="ECO:0000313" key="1">
    <source>
        <dbReference type="EMBL" id="PKY08314.1"/>
    </source>
</evidence>
<dbReference type="GeneID" id="36540252"/>
<dbReference type="RefSeq" id="XP_024696908.1">
    <property type="nucleotide sequence ID" value="XM_024832730.1"/>
</dbReference>